<proteinExistence type="predicted"/>
<feature type="region of interest" description="Disordered" evidence="1">
    <location>
        <begin position="1"/>
        <end position="46"/>
    </location>
</feature>
<name>A0A927F8J3_9BACT</name>
<dbReference type="EMBL" id="JACYFG010000022">
    <property type="protein sequence ID" value="MBD5779875.1"/>
    <property type="molecule type" value="Genomic_DNA"/>
</dbReference>
<dbReference type="Pfam" id="PF12728">
    <property type="entry name" value="HTH_17"/>
    <property type="match status" value="1"/>
</dbReference>
<dbReference type="InterPro" id="IPR041657">
    <property type="entry name" value="HTH_17"/>
</dbReference>
<accession>A0A927F8J3</accession>
<comment type="caution">
    <text evidence="3">The sequence shown here is derived from an EMBL/GenBank/DDBJ whole genome shotgun (WGS) entry which is preliminary data.</text>
</comment>
<dbReference type="RefSeq" id="WP_191617004.1">
    <property type="nucleotide sequence ID" value="NZ_JACYFG010000022.1"/>
</dbReference>
<evidence type="ECO:0000313" key="4">
    <source>
        <dbReference type="Proteomes" id="UP000622317"/>
    </source>
</evidence>
<reference evidence="3" key="1">
    <citation type="submission" date="2020-09" db="EMBL/GenBank/DDBJ databases">
        <title>Pelagicoccus enzymogenes sp. nov. with an EPS production, isolated from marine sediment.</title>
        <authorList>
            <person name="Feng X."/>
        </authorList>
    </citation>
    <scope>NUCLEOTIDE SEQUENCE</scope>
    <source>
        <strain evidence="3">NFK12</strain>
    </source>
</reference>
<gene>
    <name evidence="3" type="ORF">IEN85_10280</name>
</gene>
<feature type="compositionally biased region" description="Basic and acidic residues" evidence="1">
    <location>
        <begin position="1"/>
        <end position="38"/>
    </location>
</feature>
<evidence type="ECO:0000256" key="1">
    <source>
        <dbReference type="SAM" id="MobiDB-lite"/>
    </source>
</evidence>
<protein>
    <submittedName>
        <fullName evidence="3">Helix-turn-helix domain-containing protein</fullName>
    </submittedName>
</protein>
<dbReference type="AlphaFoldDB" id="A0A927F8J3"/>
<feature type="domain" description="Helix-turn-helix" evidence="2">
    <location>
        <begin position="81"/>
        <end position="132"/>
    </location>
</feature>
<dbReference type="Proteomes" id="UP000622317">
    <property type="component" value="Unassembled WGS sequence"/>
</dbReference>
<organism evidence="3 4">
    <name type="scientific">Pelagicoccus enzymogenes</name>
    <dbReference type="NCBI Taxonomy" id="2773457"/>
    <lineage>
        <taxon>Bacteria</taxon>
        <taxon>Pseudomonadati</taxon>
        <taxon>Verrucomicrobiota</taxon>
        <taxon>Opitutia</taxon>
        <taxon>Puniceicoccales</taxon>
        <taxon>Pelagicoccaceae</taxon>
        <taxon>Pelagicoccus</taxon>
    </lineage>
</organism>
<sequence>MANKHEYNKNPEHDQMSSNANEDRFDANEEHPSPEDSRPLPPLGLDDLQRQILELHEKMDEAIRIMSTIALNSNSDGDLIDLKQAIKVLGISRSTVTRRAKKGDLPARRVKRNKYYKWYFSKKEIEEYLEDCY</sequence>
<evidence type="ECO:0000313" key="3">
    <source>
        <dbReference type="EMBL" id="MBD5779875.1"/>
    </source>
</evidence>
<keyword evidence="4" id="KW-1185">Reference proteome</keyword>
<evidence type="ECO:0000259" key="2">
    <source>
        <dbReference type="Pfam" id="PF12728"/>
    </source>
</evidence>